<keyword evidence="1" id="KW-1133">Transmembrane helix</keyword>
<reference evidence="2 3" key="1">
    <citation type="submission" date="2016-02" db="EMBL/GenBank/DDBJ databases">
        <title>Draft genome sequence of the strain BR 10247T Bradyrhizobium neotropicale isolated from nodules of Centrolobium paraense.</title>
        <authorList>
            <person name="Simoes-Araujo J.L."/>
            <person name="Barauna A.C."/>
            <person name="Silva K."/>
            <person name="Zilli J.E."/>
        </authorList>
    </citation>
    <scope>NUCLEOTIDE SEQUENCE [LARGE SCALE GENOMIC DNA]</scope>
    <source>
        <strain evidence="2 3">BR 10247</strain>
    </source>
</reference>
<keyword evidence="3" id="KW-1185">Reference proteome</keyword>
<dbReference type="Proteomes" id="UP000077173">
    <property type="component" value="Unassembled WGS sequence"/>
</dbReference>
<dbReference type="Gene3D" id="1.25.40.10">
    <property type="entry name" value="Tetratricopeptide repeat domain"/>
    <property type="match status" value="1"/>
</dbReference>
<sequence>METTAYRASRESSAFGSDEAASYPYIRARAARADLSPDDPVPLFLSDPLSAPDPEEFAPLVLQPRGRIVPRILAAILVASAAVTLGAVFQSDLRNLVVSYAGGLAGAADQAMAAANPLPAKPQTPVKDAARVSDTKLASADAQDVAAPSTPSREAIATAYQNALQAQTPTPAPAPVAAQPAPVPVPAPPPPPAKALPARTLDAETLAGLMTRAKSLLTVGDIVSARLLLERAANAQDATAAFLLAQTYDAAVLGTNDTRSITADATVARDWYQKAAGLGSAEARQRLTQLQN</sequence>
<dbReference type="RefSeq" id="WP_063678768.1">
    <property type="nucleotide sequence ID" value="NZ_LSEF01000050.1"/>
</dbReference>
<protein>
    <recommendedName>
        <fullName evidence="4">Sel1 repeat family protein</fullName>
    </recommendedName>
</protein>
<evidence type="ECO:0000256" key="1">
    <source>
        <dbReference type="SAM" id="Phobius"/>
    </source>
</evidence>
<organism evidence="2 3">
    <name type="scientific">Bradyrhizobium neotropicale</name>
    <dbReference type="NCBI Taxonomy" id="1497615"/>
    <lineage>
        <taxon>Bacteria</taxon>
        <taxon>Pseudomonadati</taxon>
        <taxon>Pseudomonadota</taxon>
        <taxon>Alphaproteobacteria</taxon>
        <taxon>Hyphomicrobiales</taxon>
        <taxon>Nitrobacteraceae</taxon>
        <taxon>Bradyrhizobium</taxon>
    </lineage>
</organism>
<dbReference type="InterPro" id="IPR011990">
    <property type="entry name" value="TPR-like_helical_dom_sf"/>
</dbReference>
<feature type="transmembrane region" description="Helical" evidence="1">
    <location>
        <begin position="72"/>
        <end position="89"/>
    </location>
</feature>
<dbReference type="GeneID" id="32586543"/>
<dbReference type="AlphaFoldDB" id="A0A176ZAS0"/>
<keyword evidence="1" id="KW-0812">Transmembrane</keyword>
<proteinExistence type="predicted"/>
<dbReference type="EMBL" id="LSEF01000050">
    <property type="protein sequence ID" value="OAF16856.1"/>
    <property type="molecule type" value="Genomic_DNA"/>
</dbReference>
<evidence type="ECO:0000313" key="3">
    <source>
        <dbReference type="Proteomes" id="UP000077173"/>
    </source>
</evidence>
<dbReference type="SUPFAM" id="SSF81901">
    <property type="entry name" value="HCP-like"/>
    <property type="match status" value="1"/>
</dbReference>
<evidence type="ECO:0008006" key="4">
    <source>
        <dbReference type="Google" id="ProtNLM"/>
    </source>
</evidence>
<accession>A0A176ZAS0</accession>
<name>A0A176ZAS0_9BRAD</name>
<evidence type="ECO:0000313" key="2">
    <source>
        <dbReference type="EMBL" id="OAF16856.1"/>
    </source>
</evidence>
<comment type="caution">
    <text evidence="2">The sequence shown here is derived from an EMBL/GenBank/DDBJ whole genome shotgun (WGS) entry which is preliminary data.</text>
</comment>
<keyword evidence="1" id="KW-0472">Membrane</keyword>
<gene>
    <name evidence="2" type="ORF">AXW67_11070</name>
</gene>